<dbReference type="AlphaFoldDB" id="A0A2Y8ZW32"/>
<feature type="transmembrane region" description="Helical" evidence="8">
    <location>
        <begin position="214"/>
        <end position="234"/>
    </location>
</feature>
<reference evidence="11" key="1">
    <citation type="submission" date="2016-10" db="EMBL/GenBank/DDBJ databases">
        <authorList>
            <person name="Varghese N."/>
            <person name="Submissions S."/>
        </authorList>
    </citation>
    <scope>NUCLEOTIDE SEQUENCE [LARGE SCALE GENOMIC DNA]</scope>
    <source>
        <strain evidence="11">DSM 22951</strain>
    </source>
</reference>
<feature type="domain" description="Acyltransferase 3" evidence="9">
    <location>
        <begin position="17"/>
        <end position="366"/>
    </location>
</feature>
<gene>
    <name evidence="10" type="ORF">SAMN04489750_1398</name>
</gene>
<evidence type="ECO:0000256" key="2">
    <source>
        <dbReference type="ARBA" id="ARBA00022475"/>
    </source>
</evidence>
<dbReference type="Proteomes" id="UP000250028">
    <property type="component" value="Unassembled WGS sequence"/>
</dbReference>
<dbReference type="GO" id="GO:0009103">
    <property type="term" value="P:lipopolysaccharide biosynthetic process"/>
    <property type="evidence" value="ECO:0007669"/>
    <property type="project" value="TreeGrafter"/>
</dbReference>
<dbReference type="PANTHER" id="PTHR23028">
    <property type="entry name" value="ACETYLTRANSFERASE"/>
    <property type="match status" value="1"/>
</dbReference>
<comment type="subcellular location">
    <subcellularLocation>
        <location evidence="1">Cell membrane</location>
        <topology evidence="1">Multi-pass membrane protein</topology>
    </subcellularLocation>
</comment>
<sequence>MQHRADRQPHRSLRYRPALDGIRGVAVLAVVVYHLNNRWLPGGWLGVDVFFVLSGFLICSLLLAEYRRRQSIDLIGFWLARARRLLPGLLLVVAAVLVLSRLWAEPSRRVPIAWDGLATVLYVSNWRLLLSDDAYFGSTLGMPSPLRHTWSLAIEEQFYLVFPLLLVAILAVTWRLSPRRPRLPATAVFVVLATASAVWMAVQYVPGTEPTRVYYSTATRAFELLIGAVAGIWWGPHEFGRRSGASTMPRRVDPWLGRIGILAAILVLSAFALADETATWIFRGGLVLLCLLIVFPVSAGAAVLSTPIQRALAFEPLRWLGTVSYSLYLWHWPVIVFLTRDRLGLPPLVVAIIQFSLSLAIAYCSYRFIEQPIRKGGLRALVPAQPQIGRVIAWCSVPALAIGMVALGRSSSDALAVSGPQITYTKPAPPASGPPVRVSVIGNSVPYSLYVYFPAGQIPTLTVQAVSNFGCEPWAGKRIIDGSVQPALAECPQWQNTWPDQLAAQNPQTVIYPVSQAFVNDFQVDGHPVDFGTPAHDAFIKSSLDHVASGAAHAGAHRFVLLNLSCHRMPNASGNSELTAVNDDAKVQHVNSVAATWARQHDVQVLDLYTFLCSDGYRDVINGQPLWQDGLHFTAQSAPIVWRWIANQL</sequence>
<evidence type="ECO:0000259" key="9">
    <source>
        <dbReference type="Pfam" id="PF01757"/>
    </source>
</evidence>
<organism evidence="10 11">
    <name type="scientific">Branchiibius hedensis</name>
    <dbReference type="NCBI Taxonomy" id="672460"/>
    <lineage>
        <taxon>Bacteria</taxon>
        <taxon>Bacillati</taxon>
        <taxon>Actinomycetota</taxon>
        <taxon>Actinomycetes</taxon>
        <taxon>Micrococcales</taxon>
        <taxon>Dermacoccaceae</taxon>
        <taxon>Branchiibius</taxon>
    </lineage>
</organism>
<dbReference type="Pfam" id="PF01757">
    <property type="entry name" value="Acyl_transf_3"/>
    <property type="match status" value="1"/>
</dbReference>
<keyword evidence="5 8" id="KW-1133">Transmembrane helix</keyword>
<evidence type="ECO:0000256" key="8">
    <source>
        <dbReference type="SAM" id="Phobius"/>
    </source>
</evidence>
<feature type="transmembrane region" description="Helical" evidence="8">
    <location>
        <begin position="387"/>
        <end position="408"/>
    </location>
</feature>
<accession>A0A2Y8ZW32</accession>
<evidence type="ECO:0000256" key="1">
    <source>
        <dbReference type="ARBA" id="ARBA00004651"/>
    </source>
</evidence>
<dbReference type="InterPro" id="IPR036514">
    <property type="entry name" value="SGNH_hydro_sf"/>
</dbReference>
<dbReference type="PANTHER" id="PTHR23028:SF53">
    <property type="entry name" value="ACYL_TRANSF_3 DOMAIN-CONTAINING PROTEIN"/>
    <property type="match status" value="1"/>
</dbReference>
<evidence type="ECO:0000313" key="11">
    <source>
        <dbReference type="Proteomes" id="UP000250028"/>
    </source>
</evidence>
<keyword evidence="4 8" id="KW-0812">Transmembrane</keyword>
<protein>
    <submittedName>
        <fullName evidence="10">Acyltransferase family protein</fullName>
    </submittedName>
</protein>
<evidence type="ECO:0000256" key="3">
    <source>
        <dbReference type="ARBA" id="ARBA00022679"/>
    </source>
</evidence>
<keyword evidence="2" id="KW-1003">Cell membrane</keyword>
<feature type="transmembrane region" description="Helical" evidence="8">
    <location>
        <begin position="42"/>
        <end position="64"/>
    </location>
</feature>
<feature type="transmembrane region" description="Helical" evidence="8">
    <location>
        <begin position="85"/>
        <end position="104"/>
    </location>
</feature>
<feature type="transmembrane region" description="Helical" evidence="8">
    <location>
        <begin position="317"/>
        <end position="338"/>
    </location>
</feature>
<keyword evidence="7 10" id="KW-0012">Acyltransferase</keyword>
<evidence type="ECO:0000256" key="7">
    <source>
        <dbReference type="ARBA" id="ARBA00023315"/>
    </source>
</evidence>
<dbReference type="SUPFAM" id="SSF52266">
    <property type="entry name" value="SGNH hydrolase"/>
    <property type="match status" value="1"/>
</dbReference>
<keyword evidence="3 10" id="KW-0808">Transferase</keyword>
<keyword evidence="6 8" id="KW-0472">Membrane</keyword>
<dbReference type="GO" id="GO:0016747">
    <property type="term" value="F:acyltransferase activity, transferring groups other than amino-acyl groups"/>
    <property type="evidence" value="ECO:0007669"/>
    <property type="project" value="InterPro"/>
</dbReference>
<name>A0A2Y8ZW32_9MICO</name>
<feature type="transmembrane region" description="Helical" evidence="8">
    <location>
        <begin position="255"/>
        <end position="274"/>
    </location>
</feature>
<evidence type="ECO:0000256" key="6">
    <source>
        <dbReference type="ARBA" id="ARBA00023136"/>
    </source>
</evidence>
<keyword evidence="11" id="KW-1185">Reference proteome</keyword>
<dbReference type="InterPro" id="IPR002656">
    <property type="entry name" value="Acyl_transf_3_dom"/>
</dbReference>
<evidence type="ECO:0000313" key="10">
    <source>
        <dbReference type="EMBL" id="SSA34097.1"/>
    </source>
</evidence>
<feature type="transmembrane region" description="Helical" evidence="8">
    <location>
        <begin position="21"/>
        <end position="36"/>
    </location>
</feature>
<feature type="transmembrane region" description="Helical" evidence="8">
    <location>
        <begin position="158"/>
        <end position="176"/>
    </location>
</feature>
<evidence type="ECO:0000256" key="5">
    <source>
        <dbReference type="ARBA" id="ARBA00022989"/>
    </source>
</evidence>
<dbReference type="GO" id="GO:0005886">
    <property type="term" value="C:plasma membrane"/>
    <property type="evidence" value="ECO:0007669"/>
    <property type="project" value="UniProtKB-SubCell"/>
</dbReference>
<feature type="transmembrane region" description="Helical" evidence="8">
    <location>
        <begin position="344"/>
        <end position="366"/>
    </location>
</feature>
<proteinExistence type="predicted"/>
<dbReference type="EMBL" id="UESZ01000001">
    <property type="protein sequence ID" value="SSA34097.1"/>
    <property type="molecule type" value="Genomic_DNA"/>
</dbReference>
<feature type="transmembrane region" description="Helical" evidence="8">
    <location>
        <begin position="183"/>
        <end position="202"/>
    </location>
</feature>
<dbReference type="Gene3D" id="3.40.50.1110">
    <property type="entry name" value="SGNH hydrolase"/>
    <property type="match status" value="1"/>
</dbReference>
<dbReference type="InterPro" id="IPR050879">
    <property type="entry name" value="Acyltransferase_3"/>
</dbReference>
<feature type="transmembrane region" description="Helical" evidence="8">
    <location>
        <begin position="280"/>
        <end position="305"/>
    </location>
</feature>
<evidence type="ECO:0000256" key="4">
    <source>
        <dbReference type="ARBA" id="ARBA00022692"/>
    </source>
</evidence>